<feature type="compositionally biased region" description="Basic and acidic residues" evidence="6">
    <location>
        <begin position="737"/>
        <end position="827"/>
    </location>
</feature>
<evidence type="ECO:0000256" key="6">
    <source>
        <dbReference type="SAM" id="MobiDB-lite"/>
    </source>
</evidence>
<evidence type="ECO:0000256" key="3">
    <source>
        <dbReference type="ARBA" id="ARBA00022737"/>
    </source>
</evidence>
<dbReference type="GO" id="GO:0071004">
    <property type="term" value="C:U2-type prespliceosome"/>
    <property type="evidence" value="ECO:0007669"/>
    <property type="project" value="TreeGrafter"/>
</dbReference>
<proteinExistence type="predicted"/>
<feature type="region of interest" description="Disordered" evidence="6">
    <location>
        <begin position="654"/>
        <end position="904"/>
    </location>
</feature>
<dbReference type="Gene3D" id="2.20.70.10">
    <property type="match status" value="2"/>
</dbReference>
<evidence type="ECO:0000256" key="2">
    <source>
        <dbReference type="ARBA" id="ARBA00022664"/>
    </source>
</evidence>
<dbReference type="InterPro" id="IPR002713">
    <property type="entry name" value="FF_domain"/>
</dbReference>
<dbReference type="AlphaFoldDB" id="A0A2U3EIP8"/>
<feature type="compositionally biased region" description="Basic and acidic residues" evidence="6">
    <location>
        <begin position="846"/>
        <end position="880"/>
    </location>
</feature>
<dbReference type="EMBL" id="JAWRVI010000012">
    <property type="protein sequence ID" value="KAK4091405.1"/>
    <property type="molecule type" value="Genomic_DNA"/>
</dbReference>
<reference evidence="9 12" key="4">
    <citation type="journal article" date="2024" name="Microbiol. Resour. Announc.">
        <title>Genome annotations for the ascomycete fungi Trichoderma harzianum, Trichoderma aggressivum, and Purpureocillium lilacinum.</title>
        <authorList>
            <person name="Beijen E.P.W."/>
            <person name="Ohm R.A."/>
        </authorList>
    </citation>
    <scope>NUCLEOTIDE SEQUENCE [LARGE SCALE GENOMIC DNA]</scope>
    <source>
        <strain evidence="9 12">CBS 150709</strain>
    </source>
</reference>
<feature type="compositionally biased region" description="Basic and acidic residues" evidence="6">
    <location>
        <begin position="194"/>
        <end position="213"/>
    </location>
</feature>
<feature type="domain" description="WW" evidence="7">
    <location>
        <begin position="129"/>
        <end position="157"/>
    </location>
</feature>
<dbReference type="PANTHER" id="PTHR11864:SF0">
    <property type="entry name" value="PRP40 PRE-MRNA PROCESSING FACTOR 40 HOMOLOG A (YEAST)"/>
    <property type="match status" value="1"/>
</dbReference>
<comment type="subcellular location">
    <subcellularLocation>
        <location evidence="1">Nucleus</location>
    </subcellularLocation>
</comment>
<gene>
    <name evidence="10" type="ORF">PCL_07695</name>
    <name evidence="9" type="ORF">Purlil1_4419</name>
</gene>
<dbReference type="InterPro" id="IPR036020">
    <property type="entry name" value="WW_dom_sf"/>
</dbReference>
<accession>A0A2U3EIP8</accession>
<reference evidence="10" key="1">
    <citation type="submission" date="2015-05" db="EMBL/GenBank/DDBJ databases">
        <authorList>
            <person name="Wang D.B."/>
            <person name="Wang M."/>
        </authorList>
    </citation>
    <scope>NUCLEOTIDE SEQUENCE</scope>
    <source>
        <strain evidence="10">36-1</strain>
    </source>
</reference>
<name>A0A2U3EIP8_PURLI</name>
<dbReference type="SMART" id="SM00441">
    <property type="entry name" value="FF"/>
    <property type="match status" value="5"/>
</dbReference>
<feature type="region of interest" description="Disordered" evidence="6">
    <location>
        <begin position="165"/>
        <end position="226"/>
    </location>
</feature>
<feature type="compositionally biased region" description="Low complexity" evidence="6">
    <location>
        <begin position="169"/>
        <end position="187"/>
    </location>
</feature>
<keyword evidence="3" id="KW-0677">Repeat</keyword>
<evidence type="ECO:0000313" key="10">
    <source>
        <dbReference type="EMBL" id="PWI74381.1"/>
    </source>
</evidence>
<dbReference type="Pfam" id="PF01846">
    <property type="entry name" value="FF"/>
    <property type="match status" value="3"/>
</dbReference>
<evidence type="ECO:0000313" key="9">
    <source>
        <dbReference type="EMBL" id="KAK4091405.1"/>
    </source>
</evidence>
<keyword evidence="2" id="KW-0507">mRNA processing</keyword>
<dbReference type="PROSITE" id="PS51676">
    <property type="entry name" value="FF"/>
    <property type="match status" value="2"/>
</dbReference>
<dbReference type="InterPro" id="IPR036517">
    <property type="entry name" value="FF_domain_sf"/>
</dbReference>
<dbReference type="PROSITE" id="PS50020">
    <property type="entry name" value="WW_DOMAIN_2"/>
    <property type="match status" value="2"/>
</dbReference>
<evidence type="ECO:0000313" key="11">
    <source>
        <dbReference type="Proteomes" id="UP000245956"/>
    </source>
</evidence>
<dbReference type="SMART" id="SM00456">
    <property type="entry name" value="WW"/>
    <property type="match status" value="2"/>
</dbReference>
<dbReference type="Pfam" id="PF25432">
    <property type="entry name" value="FF_PRPF40A"/>
    <property type="match status" value="1"/>
</dbReference>
<dbReference type="Pfam" id="PF00397">
    <property type="entry name" value="WW"/>
    <property type="match status" value="2"/>
</dbReference>
<evidence type="ECO:0000313" key="12">
    <source>
        <dbReference type="Proteomes" id="UP001287286"/>
    </source>
</evidence>
<dbReference type="InterPro" id="IPR001202">
    <property type="entry name" value="WW_dom"/>
</dbReference>
<dbReference type="SUPFAM" id="SSF81698">
    <property type="entry name" value="FF domain"/>
    <property type="match status" value="5"/>
</dbReference>
<dbReference type="GO" id="GO:0005685">
    <property type="term" value="C:U1 snRNP"/>
    <property type="evidence" value="ECO:0007669"/>
    <property type="project" value="TreeGrafter"/>
</dbReference>
<dbReference type="InterPro" id="IPR039726">
    <property type="entry name" value="Prp40-like"/>
</dbReference>
<dbReference type="FunFam" id="1.10.10.440:FF:000013">
    <property type="entry name" value="pre-mRNA-processing protein 40A isoform X1"/>
    <property type="match status" value="1"/>
</dbReference>
<keyword evidence="5" id="KW-0539">Nucleus</keyword>
<feature type="compositionally biased region" description="Basic and acidic residues" evidence="6">
    <location>
        <begin position="674"/>
        <end position="692"/>
    </location>
</feature>
<reference evidence="10 11" key="2">
    <citation type="journal article" date="2016" name="Front. Microbiol.">
        <title>Genome and transcriptome sequences reveal the specific parasitism of the nematophagous Purpureocillium lilacinum 36-1.</title>
        <authorList>
            <person name="Xie J."/>
            <person name="Li S."/>
            <person name="Mo C."/>
            <person name="Xiao X."/>
            <person name="Peng D."/>
            <person name="Wang G."/>
            <person name="Xiao Y."/>
        </authorList>
    </citation>
    <scope>NUCLEOTIDE SEQUENCE [LARGE SCALE GENOMIC DNA]</scope>
    <source>
        <strain evidence="10 11">36-1</strain>
    </source>
</reference>
<dbReference type="Proteomes" id="UP001287286">
    <property type="component" value="Unassembled WGS sequence"/>
</dbReference>
<keyword evidence="12" id="KW-1185">Reference proteome</keyword>
<dbReference type="PROSITE" id="PS01159">
    <property type="entry name" value="WW_DOMAIN_1"/>
    <property type="match status" value="2"/>
</dbReference>
<feature type="domain" description="WW" evidence="7">
    <location>
        <begin position="83"/>
        <end position="116"/>
    </location>
</feature>
<dbReference type="PANTHER" id="PTHR11864">
    <property type="entry name" value="PRE-MRNA-PROCESSING PROTEIN PRP40"/>
    <property type="match status" value="1"/>
</dbReference>
<comment type="caution">
    <text evidence="10">The sequence shown here is derived from an EMBL/GenBank/DDBJ whole genome shotgun (WGS) entry which is preliminary data.</text>
</comment>
<dbReference type="Proteomes" id="UP000245956">
    <property type="component" value="Unassembled WGS sequence"/>
</dbReference>
<evidence type="ECO:0000256" key="1">
    <source>
        <dbReference type="ARBA" id="ARBA00004123"/>
    </source>
</evidence>
<reference evidence="9" key="3">
    <citation type="submission" date="2023-11" db="EMBL/GenBank/DDBJ databases">
        <authorList>
            <person name="Beijen E."/>
            <person name="Ohm R.A."/>
        </authorList>
    </citation>
    <scope>NUCLEOTIDE SEQUENCE</scope>
    <source>
        <strain evidence="9">CBS 150709</strain>
    </source>
</reference>
<dbReference type="SUPFAM" id="SSF51045">
    <property type="entry name" value="WW domain"/>
    <property type="match status" value="2"/>
</dbReference>
<dbReference type="GO" id="GO:0045292">
    <property type="term" value="P:mRNA cis splicing, via spliceosome"/>
    <property type="evidence" value="ECO:0007669"/>
    <property type="project" value="InterPro"/>
</dbReference>
<evidence type="ECO:0000256" key="5">
    <source>
        <dbReference type="ARBA" id="ARBA00023242"/>
    </source>
</evidence>
<organism evidence="10 11">
    <name type="scientific">Purpureocillium lilacinum</name>
    <name type="common">Paecilomyces lilacinus</name>
    <dbReference type="NCBI Taxonomy" id="33203"/>
    <lineage>
        <taxon>Eukaryota</taxon>
        <taxon>Fungi</taxon>
        <taxon>Dikarya</taxon>
        <taxon>Ascomycota</taxon>
        <taxon>Pezizomycotina</taxon>
        <taxon>Sordariomycetes</taxon>
        <taxon>Hypocreomycetidae</taxon>
        <taxon>Hypocreales</taxon>
        <taxon>Ophiocordycipitaceae</taxon>
        <taxon>Purpureocillium</taxon>
    </lineage>
</organism>
<dbReference type="Gene3D" id="1.10.10.440">
    <property type="entry name" value="FF domain"/>
    <property type="match status" value="5"/>
</dbReference>
<sequence length="904" mass="105599">MAHSSAWWSVHIVDYFPNKPARLEPAVLQSHHRSNWLTLVTHPTASPIADDGTNATPTLRLVFFAGAKKPRVAMSGFPGAYGAPPASPWQEHHTADGRPYYYNSATKVTQWTKPEEMMSPSERALANQPWKEYTAEGGRKYWYNTETKQSSWDMPEVYRNAIGATDGRGSFAASPSQGQAPAQGQGQSHHRQGHRDQGRGARESRDAPPDSRHLSRSFVPATDNGPEYATKEEAMAAFVKALKRNGVQADWTWDHTVEILSKDPQFKAIKNPRARKEAFTKYCQDMVLQERERAQERFAKLRADFETMLKRHPDITYNTRWSTARPIIEGETIFRSTDDEEERVKLFYEYTAGLKKAHEEQQRAQRKAALDGLRDLLPKLNITAYTTWADGRDIITDITESDPKYKALSMSETMTKFQDHVKSLERSFNEKKQMEKKMRYRRERRNRDAFRSLLASLRREGRIKAGTKWRDIYPAFETDERYLNMLNQEGPTPVMMFWDVLVEEERALRGPRTDVLDVLEDKRFEVTANTTLDEFMSIVKDDRRTARIEPATLELIFERVSPSHSRFRLNTVLNIFPQLREKRAARRDDERHSDRHVRHAVDSLRSALKRLEPPIVLGDTYDHVRPRLVKLPEFLAVPSEEAAKSAFERHMRRLKEKAEDESGRAHRRSSFVSSERDAPRRNRDRSRGERSHRGGRSSRRSRSPEQDPYEADRRRAIAERERNHRKSTLAEGVLTGDRGRLSPPPRRERDRERERERDRDRDRDRERDRDRDRERDRDHRERDRDYDRYARSRRSEDGHYPRDRDRRERDEDRERPLRRPVDTRSVDELNYGDEAPAGSSGSRRRRPDDEDGSGRRDSRDSKRIKTEQSQEATPQRDARQRNASPPAKEARDVRSGSEEGEIEE</sequence>
<feature type="compositionally biased region" description="Basic and acidic residues" evidence="6">
    <location>
        <begin position="702"/>
        <end position="722"/>
    </location>
</feature>
<dbReference type="EMBL" id="LCWV01000003">
    <property type="protein sequence ID" value="PWI74381.1"/>
    <property type="molecule type" value="Genomic_DNA"/>
</dbReference>
<evidence type="ECO:0000256" key="4">
    <source>
        <dbReference type="ARBA" id="ARBA00023187"/>
    </source>
</evidence>
<dbReference type="CDD" id="cd00201">
    <property type="entry name" value="WW"/>
    <property type="match status" value="2"/>
</dbReference>
<keyword evidence="4" id="KW-0508">mRNA splicing</keyword>
<dbReference type="GO" id="GO:0003723">
    <property type="term" value="F:RNA binding"/>
    <property type="evidence" value="ECO:0007669"/>
    <property type="project" value="TreeGrafter"/>
</dbReference>
<feature type="compositionally biased region" description="Basic and acidic residues" evidence="6">
    <location>
        <begin position="888"/>
        <end position="897"/>
    </location>
</feature>
<feature type="domain" description="FF" evidence="8">
    <location>
        <begin position="297"/>
        <end position="353"/>
    </location>
</feature>
<protein>
    <submittedName>
        <fullName evidence="10">Pre-mRNA-processing protein prp40</fullName>
    </submittedName>
</protein>
<feature type="domain" description="FF" evidence="8">
    <location>
        <begin position="231"/>
        <end position="285"/>
    </location>
</feature>
<evidence type="ECO:0000259" key="8">
    <source>
        <dbReference type="PROSITE" id="PS51676"/>
    </source>
</evidence>
<evidence type="ECO:0000259" key="7">
    <source>
        <dbReference type="PROSITE" id="PS50020"/>
    </source>
</evidence>